<reference evidence="13 14" key="1">
    <citation type="submission" date="2023-08" db="EMBL/GenBank/DDBJ databases">
        <title>Black Yeasts Isolated from many extreme environments.</title>
        <authorList>
            <person name="Coleine C."/>
            <person name="Stajich J.E."/>
            <person name="Selbmann L."/>
        </authorList>
    </citation>
    <scope>NUCLEOTIDE SEQUENCE [LARGE SCALE GENOMIC DNA]</scope>
    <source>
        <strain evidence="13 14">CCFEE 5885</strain>
    </source>
</reference>
<comment type="similarity">
    <text evidence="2">Belongs to the SEC62 family.</text>
</comment>
<keyword evidence="6" id="KW-0256">Endoplasmic reticulum</keyword>
<evidence type="ECO:0000256" key="3">
    <source>
        <dbReference type="ARBA" id="ARBA00021257"/>
    </source>
</evidence>
<keyword evidence="8 12" id="KW-1133">Transmembrane helix</keyword>
<feature type="compositionally biased region" description="Low complexity" evidence="11">
    <location>
        <begin position="102"/>
        <end position="130"/>
    </location>
</feature>
<keyword evidence="10 12" id="KW-0472">Membrane</keyword>
<dbReference type="InterPro" id="IPR011553">
    <property type="entry name" value="Sec62_asco"/>
</dbReference>
<dbReference type="PANTHER" id="PTHR12443:SF9">
    <property type="entry name" value="TRANSLOCATION PROTEIN SEC62"/>
    <property type="match status" value="1"/>
</dbReference>
<feature type="compositionally biased region" description="Low complexity" evidence="11">
    <location>
        <begin position="415"/>
        <end position="426"/>
    </location>
</feature>
<proteinExistence type="inferred from homology"/>
<feature type="region of interest" description="Disordered" evidence="11">
    <location>
        <begin position="388"/>
        <end position="441"/>
    </location>
</feature>
<keyword evidence="4" id="KW-0813">Transport</keyword>
<protein>
    <recommendedName>
        <fullName evidence="3">Translocation protein SEC62</fullName>
    </recommendedName>
</protein>
<comment type="caution">
    <text evidence="13">The sequence shown here is derived from an EMBL/GenBank/DDBJ whole genome shotgun (WGS) entry which is preliminary data.</text>
</comment>
<evidence type="ECO:0000256" key="11">
    <source>
        <dbReference type="SAM" id="MobiDB-lite"/>
    </source>
</evidence>
<keyword evidence="14" id="KW-1185">Reference proteome</keyword>
<sequence length="441" mass="48330">MATAQGPPRPAGQGPQPGAPIMGGRQLSPQEIEQRMTEEAKKHNLTLEQFKQIQMVQQKRLEAEAAKAGVTPQQFIVMQQKKLQEEAAKAGMSPQQFLAMKQQEALQAQQQAQQLAQQGGQPPANGQPAGAPKPAPGQPQMQRIDLNKPVEPKPDALAVAKFLRSQDLKLRSCIFDGQRKDMFKVKRAFRAFQSPAYAKARAKEPLLPQVTNEAEARNALQLLPLNMLALRVGKKDDNHAGHNHKKAKRVKGLWDVKIEGQQDFDPMMHYMWIYETPSIKTRVYSILALIAVFTVVLFPLWPMKMRQGVWYLSVGAMGLLVAFFAMAIVRLILFCVTVFAVPPGLWLFPNLFEDVGFFDSFKPVWGWQETKKKKGKRSKAAVTAGQAEAEKVGGDVPTANVDGGAVTSGAEPGNAPTTGDGGAAAATKRHAAPTVEEAEDD</sequence>
<feature type="transmembrane region" description="Helical" evidence="12">
    <location>
        <begin position="283"/>
        <end position="301"/>
    </location>
</feature>
<dbReference type="Pfam" id="PF03839">
    <property type="entry name" value="Sec62"/>
    <property type="match status" value="1"/>
</dbReference>
<comment type="subcellular location">
    <subcellularLocation>
        <location evidence="1">Endoplasmic reticulum membrane</location>
        <topology evidence="1">Multi-pass membrane protein</topology>
    </subcellularLocation>
</comment>
<dbReference type="Proteomes" id="UP001345013">
    <property type="component" value="Unassembled WGS sequence"/>
</dbReference>
<organism evidence="13 14">
    <name type="scientific">Lithohypha guttulata</name>
    <dbReference type="NCBI Taxonomy" id="1690604"/>
    <lineage>
        <taxon>Eukaryota</taxon>
        <taxon>Fungi</taxon>
        <taxon>Dikarya</taxon>
        <taxon>Ascomycota</taxon>
        <taxon>Pezizomycotina</taxon>
        <taxon>Eurotiomycetes</taxon>
        <taxon>Chaetothyriomycetidae</taxon>
        <taxon>Chaetothyriales</taxon>
        <taxon>Trichomeriaceae</taxon>
        <taxon>Lithohypha</taxon>
    </lineage>
</organism>
<evidence type="ECO:0000313" key="13">
    <source>
        <dbReference type="EMBL" id="KAK5072328.1"/>
    </source>
</evidence>
<keyword evidence="9" id="KW-0811">Translocation</keyword>
<feature type="transmembrane region" description="Helical" evidence="12">
    <location>
        <begin position="308"/>
        <end position="325"/>
    </location>
</feature>
<dbReference type="InterPro" id="IPR004728">
    <property type="entry name" value="Sec62"/>
</dbReference>
<evidence type="ECO:0000256" key="1">
    <source>
        <dbReference type="ARBA" id="ARBA00004477"/>
    </source>
</evidence>
<keyword evidence="5 12" id="KW-0812">Transmembrane</keyword>
<evidence type="ECO:0000256" key="10">
    <source>
        <dbReference type="ARBA" id="ARBA00023136"/>
    </source>
</evidence>
<accession>A0ABR0JTX3</accession>
<dbReference type="EMBL" id="JAVRRG010000327">
    <property type="protein sequence ID" value="KAK5072328.1"/>
    <property type="molecule type" value="Genomic_DNA"/>
</dbReference>
<evidence type="ECO:0000256" key="12">
    <source>
        <dbReference type="SAM" id="Phobius"/>
    </source>
</evidence>
<gene>
    <name evidence="13" type="primary">SEC62</name>
    <name evidence="13" type="ORF">LTR24_010436</name>
</gene>
<evidence type="ECO:0000256" key="9">
    <source>
        <dbReference type="ARBA" id="ARBA00023010"/>
    </source>
</evidence>
<feature type="region of interest" description="Disordered" evidence="11">
    <location>
        <begin position="102"/>
        <end position="142"/>
    </location>
</feature>
<feature type="region of interest" description="Disordered" evidence="11">
    <location>
        <begin position="1"/>
        <end position="27"/>
    </location>
</feature>
<evidence type="ECO:0000256" key="6">
    <source>
        <dbReference type="ARBA" id="ARBA00022824"/>
    </source>
</evidence>
<dbReference type="PANTHER" id="PTHR12443">
    <property type="entry name" value="TRANSLOCATION PROTEIN SEC62"/>
    <property type="match status" value="1"/>
</dbReference>
<evidence type="ECO:0000313" key="14">
    <source>
        <dbReference type="Proteomes" id="UP001345013"/>
    </source>
</evidence>
<name>A0ABR0JTX3_9EURO</name>
<dbReference type="NCBIfam" id="TIGR00869">
    <property type="entry name" value="sec62"/>
    <property type="match status" value="1"/>
</dbReference>
<keyword evidence="7" id="KW-0653">Protein transport</keyword>
<evidence type="ECO:0000256" key="7">
    <source>
        <dbReference type="ARBA" id="ARBA00022927"/>
    </source>
</evidence>
<feature type="compositionally biased region" description="Low complexity" evidence="11">
    <location>
        <begin position="1"/>
        <end position="24"/>
    </location>
</feature>
<evidence type="ECO:0000256" key="8">
    <source>
        <dbReference type="ARBA" id="ARBA00022989"/>
    </source>
</evidence>
<evidence type="ECO:0000256" key="4">
    <source>
        <dbReference type="ARBA" id="ARBA00022448"/>
    </source>
</evidence>
<evidence type="ECO:0000256" key="5">
    <source>
        <dbReference type="ARBA" id="ARBA00022692"/>
    </source>
</evidence>
<evidence type="ECO:0000256" key="2">
    <source>
        <dbReference type="ARBA" id="ARBA00010604"/>
    </source>
</evidence>